<evidence type="ECO:0000256" key="2">
    <source>
        <dbReference type="SAM" id="SignalP"/>
    </source>
</evidence>
<dbReference type="EMBL" id="CALOZG010000029">
    <property type="protein sequence ID" value="CAH4032496.1"/>
    <property type="molecule type" value="Genomic_DNA"/>
</dbReference>
<dbReference type="Proteomes" id="UP001152562">
    <property type="component" value="Unassembled WGS sequence"/>
</dbReference>
<evidence type="ECO:0000313" key="5">
    <source>
        <dbReference type="Proteomes" id="UP001152562"/>
    </source>
</evidence>
<feature type="transmembrane region" description="Helical" evidence="1">
    <location>
        <begin position="510"/>
        <end position="532"/>
    </location>
</feature>
<keyword evidence="2" id="KW-0732">Signal</keyword>
<sequence>MLHVFILFMFFGRSACVIYSLNETDYFKMPPLYEMDDYDACMTEAEGTYCIADFDLFSRSRSPLMHLIQQYSAHTKKHYNHTQIHRGVCVTRTCKDHIEHFNKTVDLNATLGACLNETIWKNYGIEAKLSTLQYCKRKDDKKVIGYGTFAIISVYGLVLLLNMIGTFYETIISKDENRTGNKYLLAFSLKRNWKRMVAPSGKGSDERLNKLKAINGLRSMTMVCVIFSHTALTLAFTYIENPLYFEKAYDDPLKQLLFNGTLVTMTFFVMSAFLLVYNFLIHAENHEITWIDFPKGVLLRWIRLTPTYALLIGTIGFIVPYFGDGPLWQLTVTSEADACRNKWWTNILYINNYMYSDSNCMPQSWYLAADTQLFCFSLLVLVIARTPRSRTIAIWLMFFMSMVITATITYYQKLDATVMQTPESYRKLYSTNPTFKAVYIPGHTNMSSYVLGFIAAILTYKWQNEKKDFSKYRSYLWAFWLLFPSGVVIILSGGLFYIDGLEPSQLFKTIYATFYKIVFQTLVTIFMVGCFFKYDNVYRVVCEWRGFTWMGRISYSAFLVHTLFQRCLLGIQMRPMYVSDFYVSVLLHSSIFTSYLLGVSLYLFVESPVSGLVKAVLTPTRRKTEQENNK</sequence>
<feature type="transmembrane region" description="Helical" evidence="1">
    <location>
        <begin position="301"/>
        <end position="322"/>
    </location>
</feature>
<feature type="domain" description="Acyltransferase 3" evidence="3">
    <location>
        <begin position="212"/>
        <end position="570"/>
    </location>
</feature>
<reference evidence="4" key="1">
    <citation type="submission" date="2022-05" db="EMBL/GenBank/DDBJ databases">
        <authorList>
            <person name="Okamura Y."/>
        </authorList>
    </citation>
    <scope>NUCLEOTIDE SEQUENCE</scope>
</reference>
<gene>
    <name evidence="4" type="ORF">PIBRA_LOCUS8877</name>
</gene>
<dbReference type="InterPro" id="IPR052728">
    <property type="entry name" value="O2_lipid_transport_reg"/>
</dbReference>
<dbReference type="InterPro" id="IPR002656">
    <property type="entry name" value="Acyl_transf_3_dom"/>
</dbReference>
<dbReference type="Pfam" id="PF01757">
    <property type="entry name" value="Acyl_transf_3"/>
    <property type="match status" value="1"/>
</dbReference>
<feature type="transmembrane region" description="Helical" evidence="1">
    <location>
        <begin position="143"/>
        <end position="168"/>
    </location>
</feature>
<protein>
    <recommendedName>
        <fullName evidence="3">Acyltransferase 3 domain-containing protein</fullName>
    </recommendedName>
</protein>
<feature type="transmembrane region" description="Helical" evidence="1">
    <location>
        <begin position="217"/>
        <end position="236"/>
    </location>
</feature>
<keyword evidence="1" id="KW-0812">Transmembrane</keyword>
<keyword evidence="5" id="KW-1185">Reference proteome</keyword>
<feature type="transmembrane region" description="Helical" evidence="1">
    <location>
        <begin position="364"/>
        <end position="384"/>
    </location>
</feature>
<name>A0A9P0XF26_PIEBR</name>
<dbReference type="PANTHER" id="PTHR11161:SF22">
    <property type="entry name" value="ACYLTRANSFERASE 3 DOMAIN-CONTAINING PROTEIN-RELATED"/>
    <property type="match status" value="1"/>
</dbReference>
<dbReference type="PANTHER" id="PTHR11161">
    <property type="entry name" value="O-ACYLTRANSFERASE"/>
    <property type="match status" value="1"/>
</dbReference>
<feature type="chain" id="PRO_5040167741" description="Acyltransferase 3 domain-containing protein" evidence="2">
    <location>
        <begin position="17"/>
        <end position="630"/>
    </location>
</feature>
<evidence type="ECO:0000313" key="4">
    <source>
        <dbReference type="EMBL" id="CAH4032496.1"/>
    </source>
</evidence>
<dbReference type="AlphaFoldDB" id="A0A9P0XF26"/>
<accession>A0A9P0XF26</accession>
<feature type="signal peptide" evidence="2">
    <location>
        <begin position="1"/>
        <end position="16"/>
    </location>
</feature>
<comment type="caution">
    <text evidence="4">The sequence shown here is derived from an EMBL/GenBank/DDBJ whole genome shotgun (WGS) entry which is preliminary data.</text>
</comment>
<keyword evidence="1" id="KW-0472">Membrane</keyword>
<feature type="transmembrane region" description="Helical" evidence="1">
    <location>
        <begin position="475"/>
        <end position="498"/>
    </location>
</feature>
<evidence type="ECO:0000259" key="3">
    <source>
        <dbReference type="Pfam" id="PF01757"/>
    </source>
</evidence>
<feature type="transmembrane region" description="Helical" evidence="1">
    <location>
        <begin position="256"/>
        <end position="280"/>
    </location>
</feature>
<feature type="transmembrane region" description="Helical" evidence="1">
    <location>
        <begin position="391"/>
        <end position="411"/>
    </location>
</feature>
<organism evidence="4 5">
    <name type="scientific">Pieris brassicae</name>
    <name type="common">White butterfly</name>
    <name type="synonym">Large white butterfly</name>
    <dbReference type="NCBI Taxonomy" id="7116"/>
    <lineage>
        <taxon>Eukaryota</taxon>
        <taxon>Metazoa</taxon>
        <taxon>Ecdysozoa</taxon>
        <taxon>Arthropoda</taxon>
        <taxon>Hexapoda</taxon>
        <taxon>Insecta</taxon>
        <taxon>Pterygota</taxon>
        <taxon>Neoptera</taxon>
        <taxon>Endopterygota</taxon>
        <taxon>Lepidoptera</taxon>
        <taxon>Glossata</taxon>
        <taxon>Ditrysia</taxon>
        <taxon>Papilionoidea</taxon>
        <taxon>Pieridae</taxon>
        <taxon>Pierinae</taxon>
        <taxon>Pieris</taxon>
    </lineage>
</organism>
<feature type="transmembrane region" description="Helical" evidence="1">
    <location>
        <begin position="585"/>
        <end position="605"/>
    </location>
</feature>
<dbReference type="GO" id="GO:0016747">
    <property type="term" value="F:acyltransferase activity, transferring groups other than amino-acyl groups"/>
    <property type="evidence" value="ECO:0007669"/>
    <property type="project" value="InterPro"/>
</dbReference>
<proteinExistence type="predicted"/>
<feature type="transmembrane region" description="Helical" evidence="1">
    <location>
        <begin position="446"/>
        <end position="463"/>
    </location>
</feature>
<keyword evidence="1" id="KW-1133">Transmembrane helix</keyword>
<evidence type="ECO:0000256" key="1">
    <source>
        <dbReference type="SAM" id="Phobius"/>
    </source>
</evidence>